<dbReference type="InParanoid" id="A0A061F4I6"/>
<dbReference type="Proteomes" id="UP000026915">
    <property type="component" value="Chromosome 5"/>
</dbReference>
<evidence type="ECO:0000313" key="1">
    <source>
        <dbReference type="EMBL" id="EOY11813.1"/>
    </source>
</evidence>
<name>A0A061F4I6_THECC</name>
<keyword evidence="2" id="KW-1185">Reference proteome</keyword>
<sequence length="75" mass="8389">MPYPKTVEASRTFTDLLGARRPPGQPFFLVPCPMIIGGLRPFLGPLRAYRPPKRPSSLGPYLTTFGARDLYLLLQ</sequence>
<proteinExistence type="predicted"/>
<dbReference type="AlphaFoldDB" id="A0A061F4I6"/>
<evidence type="ECO:0000313" key="2">
    <source>
        <dbReference type="Proteomes" id="UP000026915"/>
    </source>
</evidence>
<accession>A0A061F4I6</accession>
<dbReference type="EMBL" id="CM001883">
    <property type="protein sequence ID" value="EOY11813.1"/>
    <property type="molecule type" value="Genomic_DNA"/>
</dbReference>
<gene>
    <name evidence="1" type="ORF">TCM_026873</name>
</gene>
<organism evidence="1 2">
    <name type="scientific">Theobroma cacao</name>
    <name type="common">Cacao</name>
    <name type="synonym">Cocoa</name>
    <dbReference type="NCBI Taxonomy" id="3641"/>
    <lineage>
        <taxon>Eukaryota</taxon>
        <taxon>Viridiplantae</taxon>
        <taxon>Streptophyta</taxon>
        <taxon>Embryophyta</taxon>
        <taxon>Tracheophyta</taxon>
        <taxon>Spermatophyta</taxon>
        <taxon>Magnoliopsida</taxon>
        <taxon>eudicotyledons</taxon>
        <taxon>Gunneridae</taxon>
        <taxon>Pentapetalae</taxon>
        <taxon>rosids</taxon>
        <taxon>malvids</taxon>
        <taxon>Malvales</taxon>
        <taxon>Malvaceae</taxon>
        <taxon>Byttnerioideae</taxon>
        <taxon>Theobroma</taxon>
    </lineage>
</organism>
<dbReference type="Gramene" id="EOY11813">
    <property type="protein sequence ID" value="EOY11813"/>
    <property type="gene ID" value="TCM_026873"/>
</dbReference>
<dbReference type="HOGENOM" id="CLU_2676087_0_0_1"/>
<reference evidence="1 2" key="1">
    <citation type="journal article" date="2013" name="Genome Biol.">
        <title>The genome sequence of the most widely cultivated cacao type and its use to identify candidate genes regulating pod color.</title>
        <authorList>
            <person name="Motamayor J.C."/>
            <person name="Mockaitis K."/>
            <person name="Schmutz J."/>
            <person name="Haiminen N."/>
            <person name="Iii D.L."/>
            <person name="Cornejo O."/>
            <person name="Findley S.D."/>
            <person name="Zheng P."/>
            <person name="Utro F."/>
            <person name="Royaert S."/>
            <person name="Saski C."/>
            <person name="Jenkins J."/>
            <person name="Podicheti R."/>
            <person name="Zhao M."/>
            <person name="Scheffler B.E."/>
            <person name="Stack J.C."/>
            <person name="Feltus F.A."/>
            <person name="Mustiga G.M."/>
            <person name="Amores F."/>
            <person name="Phillips W."/>
            <person name="Marelli J.P."/>
            <person name="May G.D."/>
            <person name="Shapiro H."/>
            <person name="Ma J."/>
            <person name="Bustamante C.D."/>
            <person name="Schnell R.J."/>
            <person name="Main D."/>
            <person name="Gilbert D."/>
            <person name="Parida L."/>
            <person name="Kuhn D.N."/>
        </authorList>
    </citation>
    <scope>NUCLEOTIDE SEQUENCE [LARGE SCALE GENOMIC DNA]</scope>
    <source>
        <strain evidence="2">cv. Matina 1-6</strain>
    </source>
</reference>
<protein>
    <submittedName>
        <fullName evidence="1">Uncharacterized protein</fullName>
    </submittedName>
</protein>